<dbReference type="Proteomes" id="UP000239576">
    <property type="component" value="Unassembled WGS sequence"/>
</dbReference>
<feature type="transmembrane region" description="Helical" evidence="1">
    <location>
        <begin position="172"/>
        <end position="191"/>
    </location>
</feature>
<reference evidence="2 3" key="2">
    <citation type="submission" date="2018-03" db="EMBL/GenBank/DDBJ databases">
        <title>The ancient ancestry and fast evolution of plastids.</title>
        <authorList>
            <person name="Moore K.R."/>
            <person name="Magnabosco C."/>
            <person name="Momper L."/>
            <person name="Gold D.A."/>
            <person name="Bosak T."/>
            <person name="Fournier G.P."/>
        </authorList>
    </citation>
    <scope>NUCLEOTIDE SEQUENCE [LARGE SCALE GENOMIC DNA]</scope>
    <source>
        <strain evidence="2 3">ULC18</strain>
    </source>
</reference>
<evidence type="ECO:0000313" key="2">
    <source>
        <dbReference type="EMBL" id="PSB24386.1"/>
    </source>
</evidence>
<dbReference type="RefSeq" id="WP_106260030.1">
    <property type="nucleotide sequence ID" value="NZ_CAWNSW010000097.1"/>
</dbReference>
<name>A0A2T1DV45_9CYAN</name>
<keyword evidence="1" id="KW-1133">Transmembrane helix</keyword>
<accession>A0A2T1DV45</accession>
<sequence>MQSKLLEAIGAFSGIYSGWILWNLFLAFIPLALSFWLFRRQTNDRTTLWWLGWVVFIAFLPNAPYLLTDIIHLIRGIRAGYAIWIIALVFIPLHIAAIIGGFEAYVISLINQGHYLKRQGQRRFVVWSELAVHAVCAVGIYLGRFRRLNSWDLVTDPGNVLVITIDDLTAKLPLVVIFITFAILTVFYWVMKQITLGLLLRFRYARQHKPIESDFD</sequence>
<keyword evidence="1" id="KW-0812">Transmembrane</keyword>
<feature type="transmembrane region" description="Helical" evidence="1">
    <location>
        <begin position="20"/>
        <end position="38"/>
    </location>
</feature>
<proteinExistence type="predicted"/>
<dbReference type="EMBL" id="PVWK01000147">
    <property type="protein sequence ID" value="PSB24386.1"/>
    <property type="molecule type" value="Genomic_DNA"/>
</dbReference>
<dbReference type="OrthoDB" id="4540541at2"/>
<keyword evidence="3" id="KW-1185">Reference proteome</keyword>
<feature type="transmembrane region" description="Helical" evidence="1">
    <location>
        <begin position="79"/>
        <end position="103"/>
    </location>
</feature>
<comment type="caution">
    <text evidence="2">The sequence shown here is derived from an EMBL/GenBank/DDBJ whole genome shotgun (WGS) entry which is preliminary data.</text>
</comment>
<keyword evidence="1" id="KW-0472">Membrane</keyword>
<reference evidence="3" key="1">
    <citation type="submission" date="2018-02" db="EMBL/GenBank/DDBJ databases">
        <authorList>
            <person name="Moore K."/>
            <person name="Momper L."/>
        </authorList>
    </citation>
    <scope>NUCLEOTIDE SEQUENCE [LARGE SCALE GENOMIC DNA]</scope>
    <source>
        <strain evidence="3">ULC18</strain>
    </source>
</reference>
<evidence type="ECO:0000256" key="1">
    <source>
        <dbReference type="SAM" id="Phobius"/>
    </source>
</evidence>
<feature type="transmembrane region" description="Helical" evidence="1">
    <location>
        <begin position="50"/>
        <end position="67"/>
    </location>
</feature>
<dbReference type="AlphaFoldDB" id="A0A2T1DV45"/>
<protein>
    <submittedName>
        <fullName evidence="2">DUF1361 domain-containing protein</fullName>
    </submittedName>
</protein>
<evidence type="ECO:0000313" key="3">
    <source>
        <dbReference type="Proteomes" id="UP000239576"/>
    </source>
</evidence>
<organism evidence="2 3">
    <name type="scientific">Stenomitos frigidus ULC18</name>
    <dbReference type="NCBI Taxonomy" id="2107698"/>
    <lineage>
        <taxon>Bacteria</taxon>
        <taxon>Bacillati</taxon>
        <taxon>Cyanobacteriota</taxon>
        <taxon>Cyanophyceae</taxon>
        <taxon>Leptolyngbyales</taxon>
        <taxon>Leptolyngbyaceae</taxon>
        <taxon>Stenomitos</taxon>
    </lineage>
</organism>
<gene>
    <name evidence="2" type="ORF">C7B82_27240</name>
</gene>
<dbReference type="Pfam" id="PF07099">
    <property type="entry name" value="DUF1361"/>
    <property type="match status" value="1"/>
</dbReference>
<dbReference type="InterPro" id="IPR009793">
    <property type="entry name" value="DUF1361"/>
</dbReference>
<feature type="transmembrane region" description="Helical" evidence="1">
    <location>
        <begin position="124"/>
        <end position="143"/>
    </location>
</feature>